<comment type="similarity">
    <text evidence="1 10">Belongs to the ABC transporter superfamily.</text>
</comment>
<feature type="domain" description="ABC transporter" evidence="11">
    <location>
        <begin position="2"/>
        <end position="225"/>
    </location>
</feature>
<accession>A0A1G1ZRA4</accession>
<dbReference type="GO" id="GO:0022857">
    <property type="term" value="F:transmembrane transporter activity"/>
    <property type="evidence" value="ECO:0007669"/>
    <property type="project" value="TreeGrafter"/>
</dbReference>
<dbReference type="EMBL" id="MHJL01000028">
    <property type="protein sequence ID" value="OGY67243.1"/>
    <property type="molecule type" value="Genomic_DNA"/>
</dbReference>
<evidence type="ECO:0000256" key="5">
    <source>
        <dbReference type="ARBA" id="ARBA00022618"/>
    </source>
</evidence>
<dbReference type="InterPro" id="IPR005286">
    <property type="entry name" value="Cell_div_FtsE"/>
</dbReference>
<dbReference type="InterPro" id="IPR017911">
    <property type="entry name" value="MacB-like_ATP-bd"/>
</dbReference>
<dbReference type="FunFam" id="3.40.50.300:FF:000056">
    <property type="entry name" value="Cell division ATP-binding protein FtsE"/>
    <property type="match status" value="1"/>
</dbReference>
<evidence type="ECO:0000256" key="7">
    <source>
        <dbReference type="ARBA" id="ARBA00022840"/>
    </source>
</evidence>
<evidence type="ECO:0000259" key="11">
    <source>
        <dbReference type="PROSITE" id="PS50893"/>
    </source>
</evidence>
<evidence type="ECO:0000256" key="2">
    <source>
        <dbReference type="ARBA" id="ARBA00020019"/>
    </source>
</evidence>
<dbReference type="InterPro" id="IPR003593">
    <property type="entry name" value="AAA+_ATPase"/>
</dbReference>
<keyword evidence="8 10" id="KW-0472">Membrane</keyword>
<sequence>MIAFNHVTKQYNNTAALDDVTFKVNPGEFVSIVGKSGAGKSTIVKLIIGEERPTHGRILVGSNEVNKLKSDELPRLRREVGIVFQDFKLIPTKTAAENISFALELAGRQQHEIENLVPQMLDMVGLADKADNFPNELSGGEKQRVAIARAMVHKPAVVVADEPTGNLDDFNTQEIIKLLLKINEFGTTVILSTHSRHVVDSINKRVISLSDGKIISDEEKGKYTIL</sequence>
<comment type="caution">
    <text evidence="12">The sequence shown here is derived from an EMBL/GenBank/DDBJ whole genome shotgun (WGS) entry which is preliminary data.</text>
</comment>
<comment type="subunit">
    <text evidence="10">Homodimer. Forms a membrane-associated complex with FtsX.</text>
</comment>
<evidence type="ECO:0000256" key="4">
    <source>
        <dbReference type="ARBA" id="ARBA00022475"/>
    </source>
</evidence>
<gene>
    <name evidence="10" type="primary">ftsE</name>
    <name evidence="12" type="ORF">A3I24_02305</name>
</gene>
<keyword evidence="5 10" id="KW-0132">Cell division</keyword>
<dbReference type="Proteomes" id="UP000177690">
    <property type="component" value="Unassembled WGS sequence"/>
</dbReference>
<dbReference type="GO" id="GO:0005524">
    <property type="term" value="F:ATP binding"/>
    <property type="evidence" value="ECO:0007669"/>
    <property type="project" value="UniProtKB-UniRule"/>
</dbReference>
<dbReference type="InterPro" id="IPR027417">
    <property type="entry name" value="P-loop_NTPase"/>
</dbReference>
<evidence type="ECO:0000256" key="8">
    <source>
        <dbReference type="ARBA" id="ARBA00023136"/>
    </source>
</evidence>
<reference evidence="12 13" key="1">
    <citation type="journal article" date="2016" name="Nat. Commun.">
        <title>Thousands of microbial genomes shed light on interconnected biogeochemical processes in an aquifer system.</title>
        <authorList>
            <person name="Anantharaman K."/>
            <person name="Brown C.T."/>
            <person name="Hug L.A."/>
            <person name="Sharon I."/>
            <person name="Castelle C.J."/>
            <person name="Probst A.J."/>
            <person name="Thomas B.C."/>
            <person name="Singh A."/>
            <person name="Wilkins M.J."/>
            <person name="Karaoz U."/>
            <person name="Brodie E.L."/>
            <person name="Williams K.H."/>
            <person name="Hubbard S.S."/>
            <person name="Banfield J.F."/>
        </authorList>
    </citation>
    <scope>NUCLEOTIDE SEQUENCE [LARGE SCALE GENOMIC DNA]</scope>
</reference>
<dbReference type="InterPro" id="IPR003439">
    <property type="entry name" value="ABC_transporter-like_ATP-bd"/>
</dbReference>
<dbReference type="STRING" id="1798409.A3I24_02305"/>
<evidence type="ECO:0000256" key="3">
    <source>
        <dbReference type="ARBA" id="ARBA00022448"/>
    </source>
</evidence>
<dbReference type="PANTHER" id="PTHR24220:SF470">
    <property type="entry name" value="CELL DIVISION ATP-BINDING PROTEIN FTSE"/>
    <property type="match status" value="1"/>
</dbReference>
<evidence type="ECO:0000313" key="13">
    <source>
        <dbReference type="Proteomes" id="UP000177690"/>
    </source>
</evidence>
<evidence type="ECO:0000256" key="6">
    <source>
        <dbReference type="ARBA" id="ARBA00022741"/>
    </source>
</evidence>
<keyword evidence="4 10" id="KW-1003">Cell membrane</keyword>
<dbReference type="PANTHER" id="PTHR24220">
    <property type="entry name" value="IMPORT ATP-BINDING PROTEIN"/>
    <property type="match status" value="1"/>
</dbReference>
<dbReference type="Pfam" id="PF00005">
    <property type="entry name" value="ABC_tran"/>
    <property type="match status" value="1"/>
</dbReference>
<evidence type="ECO:0000256" key="10">
    <source>
        <dbReference type="RuleBase" id="RU365094"/>
    </source>
</evidence>
<name>A0A1G1ZRA4_9BACT</name>
<comment type="subcellular location">
    <subcellularLocation>
        <location evidence="10">Cell membrane</location>
        <topology evidence="10">Peripheral membrane protein</topology>
        <orientation evidence="10">Cytoplasmic side</orientation>
    </subcellularLocation>
</comment>
<dbReference type="InterPro" id="IPR015854">
    <property type="entry name" value="ABC_transpr_LolD-like"/>
</dbReference>
<dbReference type="Gene3D" id="3.40.50.300">
    <property type="entry name" value="P-loop containing nucleotide triphosphate hydrolases"/>
    <property type="match status" value="1"/>
</dbReference>
<comment type="function">
    <text evidence="10">Part of the ABC transporter FtsEX involved in cellular division.</text>
</comment>
<dbReference type="PROSITE" id="PS50893">
    <property type="entry name" value="ABC_TRANSPORTER_2"/>
    <property type="match status" value="1"/>
</dbReference>
<dbReference type="SMART" id="SM00382">
    <property type="entry name" value="AAA"/>
    <property type="match status" value="1"/>
</dbReference>
<keyword evidence="9 10" id="KW-0131">Cell cycle</keyword>
<keyword evidence="3" id="KW-0813">Transport</keyword>
<proteinExistence type="inferred from homology"/>
<dbReference type="InterPro" id="IPR017871">
    <property type="entry name" value="ABC_transporter-like_CS"/>
</dbReference>
<evidence type="ECO:0000256" key="1">
    <source>
        <dbReference type="ARBA" id="ARBA00005417"/>
    </source>
</evidence>
<evidence type="ECO:0000256" key="9">
    <source>
        <dbReference type="ARBA" id="ARBA00023306"/>
    </source>
</evidence>
<keyword evidence="7 10" id="KW-0067">ATP-binding</keyword>
<dbReference type="SUPFAM" id="SSF52540">
    <property type="entry name" value="P-loop containing nucleoside triphosphate hydrolases"/>
    <property type="match status" value="1"/>
</dbReference>
<dbReference type="GO" id="GO:0016887">
    <property type="term" value="F:ATP hydrolysis activity"/>
    <property type="evidence" value="ECO:0007669"/>
    <property type="project" value="InterPro"/>
</dbReference>
<dbReference type="CDD" id="cd03255">
    <property type="entry name" value="ABC_MJ0796_LolCDE_FtsE"/>
    <property type="match status" value="1"/>
</dbReference>
<organism evidence="12 13">
    <name type="scientific">Candidatus Harrisonbacteria bacterium RIFCSPLOWO2_02_FULL_41_13b</name>
    <dbReference type="NCBI Taxonomy" id="1798409"/>
    <lineage>
        <taxon>Bacteria</taxon>
        <taxon>Candidatus Harrisoniibacteriota</taxon>
    </lineage>
</organism>
<keyword evidence="6 10" id="KW-0547">Nucleotide-binding</keyword>
<dbReference type="AlphaFoldDB" id="A0A1G1ZRA4"/>
<dbReference type="PROSITE" id="PS00211">
    <property type="entry name" value="ABC_TRANSPORTER_1"/>
    <property type="match status" value="1"/>
</dbReference>
<protein>
    <recommendedName>
        <fullName evidence="2 10">Cell division ATP-binding protein FtsE</fullName>
    </recommendedName>
</protein>
<dbReference type="NCBIfam" id="TIGR02673">
    <property type="entry name" value="FtsE"/>
    <property type="match status" value="1"/>
</dbReference>
<evidence type="ECO:0000313" key="12">
    <source>
        <dbReference type="EMBL" id="OGY67243.1"/>
    </source>
</evidence>
<dbReference type="GO" id="GO:0005886">
    <property type="term" value="C:plasma membrane"/>
    <property type="evidence" value="ECO:0007669"/>
    <property type="project" value="UniProtKB-SubCell"/>
</dbReference>
<dbReference type="GO" id="GO:0051301">
    <property type="term" value="P:cell division"/>
    <property type="evidence" value="ECO:0007669"/>
    <property type="project" value="UniProtKB-UniRule"/>
</dbReference>